<protein>
    <recommendedName>
        <fullName evidence="1">Calmodulin-binding domain-containing protein</fullName>
    </recommendedName>
</protein>
<accession>A0A8T2X2B9</accession>
<dbReference type="InterPro" id="IPR012417">
    <property type="entry name" value="CaM-bd_dom_pln"/>
</dbReference>
<dbReference type="GO" id="GO:0005516">
    <property type="term" value="F:calmodulin binding"/>
    <property type="evidence" value="ECO:0007669"/>
    <property type="project" value="InterPro"/>
</dbReference>
<evidence type="ECO:0000313" key="2">
    <source>
        <dbReference type="EMBL" id="KAH8487258.1"/>
    </source>
</evidence>
<organism evidence="2 3">
    <name type="scientific">Populus deltoides</name>
    <name type="common">Eastern poplar</name>
    <name type="synonym">Eastern cottonwood</name>
    <dbReference type="NCBI Taxonomy" id="3696"/>
    <lineage>
        <taxon>Eukaryota</taxon>
        <taxon>Viridiplantae</taxon>
        <taxon>Streptophyta</taxon>
        <taxon>Embryophyta</taxon>
        <taxon>Tracheophyta</taxon>
        <taxon>Spermatophyta</taxon>
        <taxon>Magnoliopsida</taxon>
        <taxon>eudicotyledons</taxon>
        <taxon>Gunneridae</taxon>
        <taxon>Pentapetalae</taxon>
        <taxon>rosids</taxon>
        <taxon>fabids</taxon>
        <taxon>Malpighiales</taxon>
        <taxon>Salicaceae</taxon>
        <taxon>Saliceae</taxon>
        <taxon>Populus</taxon>
    </lineage>
</organism>
<comment type="caution">
    <text evidence="2">The sequence shown here is derived from an EMBL/GenBank/DDBJ whole genome shotgun (WGS) entry which is preliminary data.</text>
</comment>
<name>A0A8T2X2B9_POPDE</name>
<dbReference type="PANTHER" id="PTHR33349:SF26">
    <property type="entry name" value="CALMODULIN-BINDING DOMAIN-CONTAINING PROTEIN"/>
    <property type="match status" value="1"/>
</dbReference>
<reference evidence="2" key="1">
    <citation type="journal article" date="2021" name="J. Hered.">
        <title>Genome Assembly of Salicaceae Populus deltoides (Eastern Cottonwood) I-69 Based on Nanopore Sequencing and Hi-C Technologies.</title>
        <authorList>
            <person name="Bai S."/>
            <person name="Wu H."/>
            <person name="Zhang J."/>
            <person name="Pan Z."/>
            <person name="Zhao W."/>
            <person name="Li Z."/>
            <person name="Tong C."/>
        </authorList>
    </citation>
    <scope>NUCLEOTIDE SEQUENCE</scope>
    <source>
        <tissue evidence="2">Leaf</tissue>
    </source>
</reference>
<keyword evidence="3" id="KW-1185">Reference proteome</keyword>
<dbReference type="EMBL" id="JACEGQ020000015">
    <property type="protein sequence ID" value="KAH8487258.1"/>
    <property type="molecule type" value="Genomic_DNA"/>
</dbReference>
<proteinExistence type="predicted"/>
<dbReference type="Pfam" id="PF07839">
    <property type="entry name" value="CaM_binding"/>
    <property type="match status" value="1"/>
</dbReference>
<evidence type="ECO:0000313" key="3">
    <source>
        <dbReference type="Proteomes" id="UP000807159"/>
    </source>
</evidence>
<feature type="domain" description="Calmodulin-binding" evidence="1">
    <location>
        <begin position="323"/>
        <end position="432"/>
    </location>
</feature>
<dbReference type="SMART" id="SM01054">
    <property type="entry name" value="CaM_binding"/>
    <property type="match status" value="1"/>
</dbReference>
<dbReference type="Proteomes" id="UP000807159">
    <property type="component" value="Chromosome 15"/>
</dbReference>
<dbReference type="AlphaFoldDB" id="A0A8T2X2B9"/>
<evidence type="ECO:0000259" key="1">
    <source>
        <dbReference type="SMART" id="SM01054"/>
    </source>
</evidence>
<dbReference type="PANTHER" id="PTHR33349">
    <property type="entry name" value="EMB|CAB62594.1"/>
    <property type="match status" value="1"/>
</dbReference>
<gene>
    <name evidence="2" type="ORF">H0E87_026010</name>
</gene>
<sequence>MIEKTNDVIRERSCMSTIPDNGSIFLFHENDSLIPENTEPEGGRIRRYSTGDITIPYTRVNILSRYLASSTGSCHDYCKYGTKHDSEMKTRNPILKSIKEKQGMNMKKTVILAERQGAFPSPGSKRHNSSVPIVTGRKVSSSTKKEIVLSKRLLLPLKVRSGAGEKKLVAPPALSSSVKKVLMRPIVSVFSEHYVKDVKGVSQLKGQNEVVKAEYKQPGCQDVSKKILPISELDTDENKARKLSQIGTLTAGLSAPPAKKIMRRTKKGIHSTHLPPSSEKKCVRHIKDGTARTTRTPISSLASSKSSHSSACNECYVTDLKSTAANKLPSKTRPRKDAVVYTTGKRFRSQKGQIGETGTSKDNLKSKEVCENEANSTKMESEKVVLEHQDMQEKKNVQSLLNNMIEETAVKLVESRKSKVKALIGAFETVISLQDSKTSSTVGA</sequence>